<dbReference type="KEGG" id="acab:QRX50_28960"/>
<keyword evidence="2 5" id="KW-0812">Transmembrane</keyword>
<feature type="transmembrane region" description="Helical" evidence="5">
    <location>
        <begin position="275"/>
        <end position="305"/>
    </location>
</feature>
<dbReference type="EMBL" id="CP127294">
    <property type="protein sequence ID" value="WIX75536.1"/>
    <property type="molecule type" value="Genomic_DNA"/>
</dbReference>
<feature type="transmembrane region" description="Helical" evidence="5">
    <location>
        <begin position="233"/>
        <end position="255"/>
    </location>
</feature>
<gene>
    <name evidence="6" type="ORF">QRX50_28960</name>
</gene>
<dbReference type="Gene3D" id="1.10.357.140">
    <property type="entry name" value="UbiA prenyltransferase"/>
    <property type="match status" value="1"/>
</dbReference>
<evidence type="ECO:0000256" key="3">
    <source>
        <dbReference type="ARBA" id="ARBA00022989"/>
    </source>
</evidence>
<dbReference type="InterPro" id="IPR050475">
    <property type="entry name" value="Prenyltransferase_related"/>
</dbReference>
<feature type="transmembrane region" description="Helical" evidence="5">
    <location>
        <begin position="82"/>
        <end position="103"/>
    </location>
</feature>
<dbReference type="AlphaFoldDB" id="A0A9Y2MRJ3"/>
<dbReference type="Pfam" id="PF01040">
    <property type="entry name" value="UbiA"/>
    <property type="match status" value="1"/>
</dbReference>
<evidence type="ECO:0000256" key="5">
    <source>
        <dbReference type="SAM" id="Phobius"/>
    </source>
</evidence>
<dbReference type="RefSeq" id="WP_285966306.1">
    <property type="nucleotide sequence ID" value="NZ_CP127294.1"/>
</dbReference>
<feature type="transmembrane region" description="Helical" evidence="5">
    <location>
        <begin position="203"/>
        <end position="226"/>
    </location>
</feature>
<name>A0A9Y2MRJ3_9PSEU</name>
<keyword evidence="7" id="KW-1185">Reference proteome</keyword>
<sequence>MSSERFATVLRAHVETWRPYTLAFPGLVGLGGAVIGEPRHGVATAVSGPLLAWLGAHYLGDYLDRHLDALAKPQRPIPSGRLAPRAALVSAVACFVGFWLVSLLTALPLAWPAAGITLGVVLYSGAFKARGLAGNLVRGLLTAMAFVYGTMTSAGATTWQIIFFAAMFWAHDAATNLIGALRDVDGDRAGGYDTFPVRRGASAALQVAACLYGFAIIAAIAAAIGTREGLSTYALLVGAACCLGVHALDIIRFAPRPLPAPTALRSHEVFVIERILITAATISLGLGPWITAALLTPIVIVSFLLQKLLRRHHEISPPDSSISAAAP</sequence>
<dbReference type="GO" id="GO:0016020">
    <property type="term" value="C:membrane"/>
    <property type="evidence" value="ECO:0007669"/>
    <property type="project" value="UniProtKB-SubCell"/>
</dbReference>
<evidence type="ECO:0000256" key="2">
    <source>
        <dbReference type="ARBA" id="ARBA00022692"/>
    </source>
</evidence>
<dbReference type="GO" id="GO:0016765">
    <property type="term" value="F:transferase activity, transferring alkyl or aryl (other than methyl) groups"/>
    <property type="evidence" value="ECO:0007669"/>
    <property type="project" value="InterPro"/>
</dbReference>
<evidence type="ECO:0000313" key="7">
    <source>
        <dbReference type="Proteomes" id="UP001236014"/>
    </source>
</evidence>
<dbReference type="CDD" id="cd13956">
    <property type="entry name" value="PT_UbiA"/>
    <property type="match status" value="1"/>
</dbReference>
<organism evidence="6 7">
    <name type="scientific">Amycolatopsis carbonis</name>
    <dbReference type="NCBI Taxonomy" id="715471"/>
    <lineage>
        <taxon>Bacteria</taxon>
        <taxon>Bacillati</taxon>
        <taxon>Actinomycetota</taxon>
        <taxon>Actinomycetes</taxon>
        <taxon>Pseudonocardiales</taxon>
        <taxon>Pseudonocardiaceae</taxon>
        <taxon>Amycolatopsis</taxon>
    </lineage>
</organism>
<comment type="subcellular location">
    <subcellularLocation>
        <location evidence="1">Membrane</location>
        <topology evidence="1">Multi-pass membrane protein</topology>
    </subcellularLocation>
</comment>
<feature type="transmembrane region" description="Helical" evidence="5">
    <location>
        <begin position="109"/>
        <end position="127"/>
    </location>
</feature>
<dbReference type="PANTHER" id="PTHR42723">
    <property type="entry name" value="CHLOROPHYLL SYNTHASE"/>
    <property type="match status" value="1"/>
</dbReference>
<dbReference type="InterPro" id="IPR044878">
    <property type="entry name" value="UbiA_sf"/>
</dbReference>
<keyword evidence="3 5" id="KW-1133">Transmembrane helix</keyword>
<evidence type="ECO:0000256" key="1">
    <source>
        <dbReference type="ARBA" id="ARBA00004141"/>
    </source>
</evidence>
<evidence type="ECO:0000313" key="6">
    <source>
        <dbReference type="EMBL" id="WIX75536.1"/>
    </source>
</evidence>
<evidence type="ECO:0000256" key="4">
    <source>
        <dbReference type="ARBA" id="ARBA00023136"/>
    </source>
</evidence>
<proteinExistence type="predicted"/>
<protein>
    <submittedName>
        <fullName evidence="6">UbiA family prenyltransferase</fullName>
    </submittedName>
</protein>
<feature type="transmembrane region" description="Helical" evidence="5">
    <location>
        <begin position="139"/>
        <end position="169"/>
    </location>
</feature>
<accession>A0A9Y2MRJ3</accession>
<dbReference type="InterPro" id="IPR000537">
    <property type="entry name" value="UbiA_prenyltransferase"/>
</dbReference>
<reference evidence="6 7" key="1">
    <citation type="submission" date="2023-06" db="EMBL/GenBank/DDBJ databases">
        <authorList>
            <person name="Oyuntsetseg B."/>
            <person name="Kim S.B."/>
        </authorList>
    </citation>
    <scope>NUCLEOTIDE SEQUENCE [LARGE SCALE GENOMIC DNA]</scope>
    <source>
        <strain evidence="6 7">2-15</strain>
    </source>
</reference>
<keyword evidence="4 5" id="KW-0472">Membrane</keyword>
<dbReference type="PANTHER" id="PTHR42723:SF1">
    <property type="entry name" value="CHLOROPHYLL SYNTHASE, CHLOROPLASTIC"/>
    <property type="match status" value="1"/>
</dbReference>
<dbReference type="Proteomes" id="UP001236014">
    <property type="component" value="Chromosome"/>
</dbReference>
<dbReference type="Gene3D" id="1.20.120.1780">
    <property type="entry name" value="UbiA prenyltransferase"/>
    <property type="match status" value="1"/>
</dbReference>